<dbReference type="Proteomes" id="UP001160148">
    <property type="component" value="Unassembled WGS sequence"/>
</dbReference>
<gene>
    <name evidence="1" type="ORF">MEUPH1_LOCUS4772</name>
</gene>
<dbReference type="EMBL" id="CARXXK010000001">
    <property type="protein sequence ID" value="CAI6348057.1"/>
    <property type="molecule type" value="Genomic_DNA"/>
</dbReference>
<organism evidence="1 2">
    <name type="scientific">Macrosiphum euphorbiae</name>
    <name type="common">potato aphid</name>
    <dbReference type="NCBI Taxonomy" id="13131"/>
    <lineage>
        <taxon>Eukaryota</taxon>
        <taxon>Metazoa</taxon>
        <taxon>Ecdysozoa</taxon>
        <taxon>Arthropoda</taxon>
        <taxon>Hexapoda</taxon>
        <taxon>Insecta</taxon>
        <taxon>Pterygota</taxon>
        <taxon>Neoptera</taxon>
        <taxon>Paraneoptera</taxon>
        <taxon>Hemiptera</taxon>
        <taxon>Sternorrhyncha</taxon>
        <taxon>Aphidomorpha</taxon>
        <taxon>Aphidoidea</taxon>
        <taxon>Aphididae</taxon>
        <taxon>Macrosiphini</taxon>
        <taxon>Macrosiphum</taxon>
    </lineage>
</organism>
<evidence type="ECO:0000313" key="2">
    <source>
        <dbReference type="Proteomes" id="UP001160148"/>
    </source>
</evidence>
<name>A0AAV0VUU5_9HEMI</name>
<evidence type="ECO:0000313" key="1">
    <source>
        <dbReference type="EMBL" id="CAI6348057.1"/>
    </source>
</evidence>
<reference evidence="1 2" key="1">
    <citation type="submission" date="2023-01" db="EMBL/GenBank/DDBJ databases">
        <authorList>
            <person name="Whitehead M."/>
        </authorList>
    </citation>
    <scope>NUCLEOTIDE SEQUENCE [LARGE SCALE GENOMIC DNA]</scope>
</reference>
<protein>
    <submittedName>
        <fullName evidence="1">Uncharacterized protein</fullName>
    </submittedName>
</protein>
<dbReference type="AlphaFoldDB" id="A0AAV0VUU5"/>
<proteinExistence type="predicted"/>
<keyword evidence="2" id="KW-1185">Reference proteome</keyword>
<accession>A0AAV0VUU5</accession>
<comment type="caution">
    <text evidence="1">The sequence shown here is derived from an EMBL/GenBank/DDBJ whole genome shotgun (WGS) entry which is preliminary data.</text>
</comment>
<sequence length="193" mass="21874">MVVGCLADDTGRRGCTNTGSRNDSGQEPLELHEFSAQVADGRRKHGDRFHAISRRRPGQLHGGGHFRRLPVEARYGRDADDPGIWRSVRVDEYLVWGLIRIYCDAIYGNHKLAYLIASEASRLASTAFRSRTSGSACDLLDPLTDDHIHRAAVHRSRVQYFLRVQHIGQPRRARHIRPEFHQYSAADVQHGQD</sequence>